<organism evidence="5 6">
    <name type="scientific">Acerihabitans arboris</name>
    <dbReference type="NCBI Taxonomy" id="2691583"/>
    <lineage>
        <taxon>Bacteria</taxon>
        <taxon>Pseudomonadati</taxon>
        <taxon>Pseudomonadota</taxon>
        <taxon>Gammaproteobacteria</taxon>
        <taxon>Enterobacterales</taxon>
        <taxon>Pectobacteriaceae</taxon>
        <taxon>Acerihabitans</taxon>
    </lineage>
</organism>
<dbReference type="SUPFAM" id="SSF53822">
    <property type="entry name" value="Periplasmic binding protein-like I"/>
    <property type="match status" value="1"/>
</dbReference>
<keyword evidence="3" id="KW-0804">Transcription</keyword>
<dbReference type="CDD" id="cd01574">
    <property type="entry name" value="PBP1_LacI"/>
    <property type="match status" value="1"/>
</dbReference>
<dbReference type="PRINTS" id="PR00036">
    <property type="entry name" value="HTHLACI"/>
</dbReference>
<dbReference type="PANTHER" id="PTHR30146">
    <property type="entry name" value="LACI-RELATED TRANSCRIPTIONAL REPRESSOR"/>
    <property type="match status" value="1"/>
</dbReference>
<dbReference type="PROSITE" id="PS00356">
    <property type="entry name" value="HTH_LACI_1"/>
    <property type="match status" value="1"/>
</dbReference>
<dbReference type="CDD" id="cd01392">
    <property type="entry name" value="HTH_LacI"/>
    <property type="match status" value="1"/>
</dbReference>
<dbReference type="SUPFAM" id="SSF47413">
    <property type="entry name" value="lambda repressor-like DNA-binding domains"/>
    <property type="match status" value="1"/>
</dbReference>
<dbReference type="InterPro" id="IPR046335">
    <property type="entry name" value="LacI/GalR-like_sensor"/>
</dbReference>
<dbReference type="Pfam" id="PF00356">
    <property type="entry name" value="LacI"/>
    <property type="match status" value="1"/>
</dbReference>
<reference evidence="5 6" key="2">
    <citation type="submission" date="2020-02" db="EMBL/GenBank/DDBJ databases">
        <title>The new genus of Enterobacteriales.</title>
        <authorList>
            <person name="Kim I.S."/>
        </authorList>
    </citation>
    <scope>NUCLEOTIDE SEQUENCE [LARGE SCALE GENOMIC DNA]</scope>
    <source>
        <strain evidence="5 6">SAP-6</strain>
    </source>
</reference>
<evidence type="ECO:0000256" key="1">
    <source>
        <dbReference type="ARBA" id="ARBA00023015"/>
    </source>
</evidence>
<dbReference type="Gene3D" id="3.40.50.2300">
    <property type="match status" value="2"/>
</dbReference>
<gene>
    <name evidence="5" type="ORF">GRH90_23760</name>
</gene>
<dbReference type="NCBIfam" id="NF007075">
    <property type="entry name" value="PRK09526.1"/>
    <property type="match status" value="1"/>
</dbReference>
<dbReference type="AlphaFoldDB" id="A0A845SY23"/>
<evidence type="ECO:0000256" key="2">
    <source>
        <dbReference type="ARBA" id="ARBA00023125"/>
    </source>
</evidence>
<dbReference type="InterPro" id="IPR028082">
    <property type="entry name" value="Peripla_BP_I"/>
</dbReference>
<sequence length="359" mass="39166">MKPKNATLDDVARHAGVSYQTVSRVLNRSAHVAEPTRLRVEQAIGALNYVPNRMAQQLAGRRSPTLGLVTTSLGFHAPSQIASAIELHANQLGFTLLIAMVDAQRGEGVQAALNELKAQRVDGVILNLPLEAAQAEEVVNRNPDLSCLFLDVPPDAGVFHVMFNPDDGTRASVDHLYRLGHRRFGLLSGPLSSVSARLRLHSWQRSLKEYGLDPVEYREGDWSAESGYCRALEMTRNADAFSALLVGNDQMALGVFSALSRQQIGVPAQISVIGYDDTRDSAFFLPPLTTVSQDFNRLGREAVTRLVAHLGNGGRESPASMMLPTHLVARNSTARPDDGGTDYRQLAEQLARIAARLRQ</sequence>
<dbReference type="Pfam" id="PF13377">
    <property type="entry name" value="Peripla_BP_3"/>
    <property type="match status" value="1"/>
</dbReference>
<protein>
    <submittedName>
        <fullName evidence="5">LacI family DNA-binding transcriptional regulator</fullName>
    </submittedName>
</protein>
<evidence type="ECO:0000256" key="3">
    <source>
        <dbReference type="ARBA" id="ARBA00023163"/>
    </source>
</evidence>
<evidence type="ECO:0000259" key="4">
    <source>
        <dbReference type="PROSITE" id="PS50932"/>
    </source>
</evidence>
<keyword evidence="1" id="KW-0805">Transcription regulation</keyword>
<feature type="domain" description="HTH lacI-type" evidence="4">
    <location>
        <begin position="6"/>
        <end position="60"/>
    </location>
</feature>
<name>A0A845SY23_9GAMM</name>
<dbReference type="PROSITE" id="PS50932">
    <property type="entry name" value="HTH_LACI_2"/>
    <property type="match status" value="1"/>
</dbReference>
<comment type="caution">
    <text evidence="5">The sequence shown here is derived from an EMBL/GenBank/DDBJ whole genome shotgun (WGS) entry which is preliminary data.</text>
</comment>
<dbReference type="EMBL" id="WUBS01000021">
    <property type="protein sequence ID" value="NDL65755.1"/>
    <property type="molecule type" value="Genomic_DNA"/>
</dbReference>
<dbReference type="RefSeq" id="WP_162368462.1">
    <property type="nucleotide sequence ID" value="NZ_WUBS01000021.1"/>
</dbReference>
<dbReference type="InterPro" id="IPR010982">
    <property type="entry name" value="Lambda_DNA-bd_dom_sf"/>
</dbReference>
<reference evidence="5 6" key="1">
    <citation type="submission" date="2019-12" db="EMBL/GenBank/DDBJ databases">
        <authorList>
            <person name="Lee S.D."/>
        </authorList>
    </citation>
    <scope>NUCLEOTIDE SEQUENCE [LARGE SCALE GENOMIC DNA]</scope>
    <source>
        <strain evidence="5 6">SAP-6</strain>
    </source>
</reference>
<dbReference type="GO" id="GO:0000976">
    <property type="term" value="F:transcription cis-regulatory region binding"/>
    <property type="evidence" value="ECO:0007669"/>
    <property type="project" value="TreeGrafter"/>
</dbReference>
<dbReference type="Gene3D" id="1.10.260.40">
    <property type="entry name" value="lambda repressor-like DNA-binding domains"/>
    <property type="match status" value="1"/>
</dbReference>
<accession>A0A845SY23</accession>
<evidence type="ECO:0000313" key="6">
    <source>
        <dbReference type="Proteomes" id="UP000461443"/>
    </source>
</evidence>
<dbReference type="PANTHER" id="PTHR30146:SF153">
    <property type="entry name" value="LACTOSE OPERON REPRESSOR"/>
    <property type="match status" value="1"/>
</dbReference>
<keyword evidence="2 5" id="KW-0238">DNA-binding</keyword>
<dbReference type="GO" id="GO:0003700">
    <property type="term" value="F:DNA-binding transcription factor activity"/>
    <property type="evidence" value="ECO:0007669"/>
    <property type="project" value="TreeGrafter"/>
</dbReference>
<dbReference type="InterPro" id="IPR000843">
    <property type="entry name" value="HTH_LacI"/>
</dbReference>
<proteinExistence type="predicted"/>
<evidence type="ECO:0000313" key="5">
    <source>
        <dbReference type="EMBL" id="NDL65755.1"/>
    </source>
</evidence>
<keyword evidence="6" id="KW-1185">Reference proteome</keyword>
<dbReference type="Proteomes" id="UP000461443">
    <property type="component" value="Unassembled WGS sequence"/>
</dbReference>
<dbReference type="SMART" id="SM00354">
    <property type="entry name" value="HTH_LACI"/>
    <property type="match status" value="1"/>
</dbReference>